<dbReference type="InterPro" id="IPR029149">
    <property type="entry name" value="Creatin/AminoP/Spt16_N"/>
</dbReference>
<dbReference type="Pfam" id="PF01321">
    <property type="entry name" value="Creatinase_N"/>
    <property type="match status" value="1"/>
</dbReference>
<evidence type="ECO:0000259" key="1">
    <source>
        <dbReference type="Pfam" id="PF00557"/>
    </source>
</evidence>
<dbReference type="SUPFAM" id="SSF55920">
    <property type="entry name" value="Creatinase/aminopeptidase"/>
    <property type="match status" value="1"/>
</dbReference>
<dbReference type="Proteomes" id="UP001596170">
    <property type="component" value="Unassembled WGS sequence"/>
</dbReference>
<dbReference type="Gene3D" id="3.90.230.10">
    <property type="entry name" value="Creatinase/methionine aminopeptidase superfamily"/>
    <property type="match status" value="1"/>
</dbReference>
<keyword evidence="4" id="KW-1185">Reference proteome</keyword>
<protein>
    <submittedName>
        <fullName evidence="3">M24 family metallopeptidase</fullName>
    </submittedName>
</protein>
<proteinExistence type="predicted"/>
<dbReference type="EMBL" id="JBHSRI010000002">
    <property type="protein sequence ID" value="MFC6037900.1"/>
    <property type="molecule type" value="Genomic_DNA"/>
</dbReference>
<dbReference type="CDD" id="cd01092">
    <property type="entry name" value="APP-like"/>
    <property type="match status" value="1"/>
</dbReference>
<evidence type="ECO:0000313" key="4">
    <source>
        <dbReference type="Proteomes" id="UP001596170"/>
    </source>
</evidence>
<dbReference type="Pfam" id="PF00557">
    <property type="entry name" value="Peptidase_M24"/>
    <property type="match status" value="1"/>
</dbReference>
<gene>
    <name evidence="3" type="ORF">ACFPYN_00405</name>
</gene>
<sequence>MNSVKQKKIIQLMNDFQLDGLFIHTYENRRYFTDFTGSNGMYFFDGLTNFLWTDQRYSLQAMEQSPFCKVEIANGPMNQFLADKMSDKFAGRIGFESDDMTVSQFSFFKEIIPDVSWIPLGDELLKIRAVKSDDELKIIKESINKADVAFAKLLNMINIGMSEIDVRNELEYLMAKEGHEGPAFGTIVAFGERAAFPHAVPTTRKLNKNEYMLIDFGIKYQGYMSDMTRTIEIGQVDDFSSNIFEITLKALESSIEEVTPGIESHLLDEVARSIFREAGIEEYSLRGLGHGVGLQIHEYPKVIENGKGKIENGMVFTVEPGIYIPNRVGVRIEDIISVTETGVEILTSTPRKIRLAL</sequence>
<dbReference type="PANTHER" id="PTHR46112:SF3">
    <property type="entry name" value="AMINOPEPTIDASE YPDF"/>
    <property type="match status" value="1"/>
</dbReference>
<evidence type="ECO:0000313" key="3">
    <source>
        <dbReference type="EMBL" id="MFC6037900.1"/>
    </source>
</evidence>
<feature type="domain" description="Peptidase M24" evidence="1">
    <location>
        <begin position="138"/>
        <end position="340"/>
    </location>
</feature>
<dbReference type="InterPro" id="IPR000587">
    <property type="entry name" value="Creatinase_N"/>
</dbReference>
<dbReference type="InterPro" id="IPR036005">
    <property type="entry name" value="Creatinase/aminopeptidase-like"/>
</dbReference>
<evidence type="ECO:0000259" key="2">
    <source>
        <dbReference type="Pfam" id="PF01321"/>
    </source>
</evidence>
<accession>A0ABW1L0V3</accession>
<comment type="caution">
    <text evidence="3">The sequence shown here is derived from an EMBL/GenBank/DDBJ whole genome shotgun (WGS) entry which is preliminary data.</text>
</comment>
<dbReference type="RefSeq" id="WP_377731897.1">
    <property type="nucleotide sequence ID" value="NZ_JBHSRI010000002.1"/>
</dbReference>
<organism evidence="3 4">
    <name type="scientific">Paenisporosarcina macmurdoensis</name>
    <dbReference type="NCBI Taxonomy" id="212659"/>
    <lineage>
        <taxon>Bacteria</taxon>
        <taxon>Bacillati</taxon>
        <taxon>Bacillota</taxon>
        <taxon>Bacilli</taxon>
        <taxon>Bacillales</taxon>
        <taxon>Caryophanaceae</taxon>
        <taxon>Paenisporosarcina</taxon>
    </lineage>
</organism>
<dbReference type="PANTHER" id="PTHR46112">
    <property type="entry name" value="AMINOPEPTIDASE"/>
    <property type="match status" value="1"/>
</dbReference>
<dbReference type="InterPro" id="IPR050659">
    <property type="entry name" value="Peptidase_M24B"/>
</dbReference>
<dbReference type="Gene3D" id="3.40.350.10">
    <property type="entry name" value="Creatinase/prolidase N-terminal domain"/>
    <property type="match status" value="1"/>
</dbReference>
<name>A0ABW1L0V3_9BACL</name>
<feature type="domain" description="Creatinase N-terminal" evidence="2">
    <location>
        <begin position="7"/>
        <end position="130"/>
    </location>
</feature>
<reference evidence="4" key="1">
    <citation type="journal article" date="2019" name="Int. J. Syst. Evol. Microbiol.">
        <title>The Global Catalogue of Microorganisms (GCM) 10K type strain sequencing project: providing services to taxonomists for standard genome sequencing and annotation.</title>
        <authorList>
            <consortium name="The Broad Institute Genomics Platform"/>
            <consortium name="The Broad Institute Genome Sequencing Center for Infectious Disease"/>
            <person name="Wu L."/>
            <person name="Ma J."/>
        </authorList>
    </citation>
    <scope>NUCLEOTIDE SEQUENCE [LARGE SCALE GENOMIC DNA]</scope>
    <source>
        <strain evidence="4">CCUG 54527</strain>
    </source>
</reference>
<dbReference type="InterPro" id="IPR000994">
    <property type="entry name" value="Pept_M24"/>
</dbReference>
<dbReference type="SUPFAM" id="SSF53092">
    <property type="entry name" value="Creatinase/prolidase N-terminal domain"/>
    <property type="match status" value="1"/>
</dbReference>